<sequence>MQQFPSQQVGVDTIGSAGHNEYTALPRAAFFQLPQLVNESFI</sequence>
<dbReference type="PATRIC" id="fig|1331060.3.peg.4874"/>
<dbReference type="RefSeq" id="WP_021228457.1">
    <property type="nucleotide sequence ID" value="NZ_ATDP01000108.1"/>
</dbReference>
<dbReference type="EMBL" id="ATDP01000108">
    <property type="protein sequence ID" value="EQB11169.1"/>
    <property type="molecule type" value="Genomic_DNA"/>
</dbReference>
<proteinExistence type="predicted"/>
<organism evidence="1 2">
    <name type="scientific">Sphingobium lactosutens DS20</name>
    <dbReference type="NCBI Taxonomy" id="1331060"/>
    <lineage>
        <taxon>Bacteria</taxon>
        <taxon>Pseudomonadati</taxon>
        <taxon>Pseudomonadota</taxon>
        <taxon>Alphaproteobacteria</taxon>
        <taxon>Sphingomonadales</taxon>
        <taxon>Sphingomonadaceae</taxon>
        <taxon>Sphingobium</taxon>
    </lineage>
</organism>
<comment type="caution">
    <text evidence="1">The sequence shown here is derived from an EMBL/GenBank/DDBJ whole genome shotgun (WGS) entry which is preliminary data.</text>
</comment>
<dbReference type="Proteomes" id="UP000015531">
    <property type="component" value="Unassembled WGS sequence"/>
</dbReference>
<dbReference type="AlphaFoldDB" id="T0IND9"/>
<evidence type="ECO:0000313" key="1">
    <source>
        <dbReference type="EMBL" id="EQB11169.1"/>
    </source>
</evidence>
<gene>
    <name evidence="1" type="ORF">RLDS_25065</name>
</gene>
<reference evidence="1 2" key="1">
    <citation type="journal article" date="2013" name="Genome Announc.">
        <title>Draft Genome Sequence of Sphingobium lactosutens Strain DS20T, Isolated from a Hexachlorocyclohexane Dumpsite.</title>
        <authorList>
            <person name="Kumar R."/>
            <person name="Dwivedi V."/>
            <person name="Negi V."/>
            <person name="Khurana J.P."/>
            <person name="Lal R."/>
        </authorList>
    </citation>
    <scope>NUCLEOTIDE SEQUENCE [LARGE SCALE GENOMIC DNA]</scope>
    <source>
        <strain evidence="1 2">DS20</strain>
    </source>
</reference>
<evidence type="ECO:0000313" key="2">
    <source>
        <dbReference type="Proteomes" id="UP000015531"/>
    </source>
</evidence>
<name>T0IND9_9SPHN</name>
<accession>T0IND9</accession>
<keyword evidence="2" id="KW-1185">Reference proteome</keyword>
<protein>
    <submittedName>
        <fullName evidence="1">Uncharacterized protein</fullName>
    </submittedName>
</protein>